<comment type="caution">
    <text evidence="2">The sequence shown here is derived from an EMBL/GenBank/DDBJ whole genome shotgun (WGS) entry which is preliminary data.</text>
</comment>
<evidence type="ECO:0008006" key="4">
    <source>
        <dbReference type="Google" id="ProtNLM"/>
    </source>
</evidence>
<accession>A0ABQ6Z5I3</accession>
<dbReference type="InterPro" id="IPR010239">
    <property type="entry name" value="CHP02001"/>
</dbReference>
<dbReference type="Proteomes" id="UP000788419">
    <property type="component" value="Unassembled WGS sequence"/>
</dbReference>
<protein>
    <recommendedName>
        <fullName evidence="4">TIGR02001 family outer membrane protein</fullName>
    </recommendedName>
</protein>
<evidence type="ECO:0000313" key="3">
    <source>
        <dbReference type="Proteomes" id="UP000788419"/>
    </source>
</evidence>
<keyword evidence="3" id="KW-1185">Reference proteome</keyword>
<feature type="chain" id="PRO_5046102798" description="TIGR02001 family outer membrane protein" evidence="1">
    <location>
        <begin position="25"/>
        <end position="234"/>
    </location>
</feature>
<evidence type="ECO:0000256" key="1">
    <source>
        <dbReference type="SAM" id="SignalP"/>
    </source>
</evidence>
<reference evidence="2 3" key="1">
    <citation type="submission" date="2017-10" db="EMBL/GenBank/DDBJ databases">
        <title>Whole genome sequencing of members of genus Pseudoxanthomonas.</title>
        <authorList>
            <person name="Kumar S."/>
            <person name="Bansal K."/>
            <person name="Kaur A."/>
            <person name="Patil P."/>
            <person name="Sharma S."/>
            <person name="Patil P.B."/>
        </authorList>
    </citation>
    <scope>NUCLEOTIDE SEQUENCE [LARGE SCALE GENOMIC DNA]</scope>
    <source>
        <strain evidence="2 3">DSM 17801</strain>
    </source>
</reference>
<organism evidence="2 3">
    <name type="scientific">Pseudoxanthomonas daejeonensis</name>
    <dbReference type="NCBI Taxonomy" id="266062"/>
    <lineage>
        <taxon>Bacteria</taxon>
        <taxon>Pseudomonadati</taxon>
        <taxon>Pseudomonadota</taxon>
        <taxon>Gammaproteobacteria</taxon>
        <taxon>Lysobacterales</taxon>
        <taxon>Lysobacteraceae</taxon>
        <taxon>Pseudoxanthomonas</taxon>
    </lineage>
</organism>
<name>A0ABQ6Z5I3_9GAMM</name>
<feature type="signal peptide" evidence="1">
    <location>
        <begin position="1"/>
        <end position="24"/>
    </location>
</feature>
<dbReference type="Pfam" id="PF09694">
    <property type="entry name" value="Gcw_chp"/>
    <property type="match status" value="1"/>
</dbReference>
<gene>
    <name evidence="2" type="ORF">CSC65_11890</name>
</gene>
<dbReference type="RefSeq" id="WP_162410814.1">
    <property type="nucleotide sequence ID" value="NZ_PDWN01000011.1"/>
</dbReference>
<sequence>MKPSKLAVSLAAVVLSVLPFAVFAQEAEEESSPLTWSVAAVSDYVWRGVSQTDEDPTAQAGLTYSHSSGFYVGTWASGVDFGPGDPSVEVDGFIGYSIDLSPDTNFDVMINRYMYPDAGGLNFNELIGKFTFFDAYSVTMAFSDDFGGSDTSAYYVAGAGSWGLPHDFSINAGVGYSALDDSYGEDYVDYNIGVSRSWGLFTAALGYYGTDGNGTDNFGDLADDRVVLTLSVGN</sequence>
<keyword evidence="1" id="KW-0732">Signal</keyword>
<proteinExistence type="predicted"/>
<evidence type="ECO:0000313" key="2">
    <source>
        <dbReference type="EMBL" id="KAF1693498.1"/>
    </source>
</evidence>
<dbReference type="NCBIfam" id="TIGR02001">
    <property type="entry name" value="gcw_chp"/>
    <property type="match status" value="1"/>
</dbReference>
<dbReference type="EMBL" id="PDWN01000011">
    <property type="protein sequence ID" value="KAF1693498.1"/>
    <property type="molecule type" value="Genomic_DNA"/>
</dbReference>